<feature type="domain" description="Macro" evidence="2">
    <location>
        <begin position="46"/>
        <end position="228"/>
    </location>
</feature>
<dbReference type="PROSITE" id="PS51154">
    <property type="entry name" value="MACRO"/>
    <property type="match status" value="1"/>
</dbReference>
<organism evidence="3">
    <name type="scientific">Pseudogymnoascus destructans</name>
    <dbReference type="NCBI Taxonomy" id="655981"/>
    <lineage>
        <taxon>Eukaryota</taxon>
        <taxon>Fungi</taxon>
        <taxon>Dikarya</taxon>
        <taxon>Ascomycota</taxon>
        <taxon>Pezizomycotina</taxon>
        <taxon>Leotiomycetes</taxon>
        <taxon>Thelebolales</taxon>
        <taxon>Thelebolaceae</taxon>
        <taxon>Pseudogymnoascus</taxon>
    </lineage>
</organism>
<feature type="region of interest" description="Disordered" evidence="1">
    <location>
        <begin position="228"/>
        <end position="309"/>
    </location>
</feature>
<dbReference type="Pfam" id="PF01661">
    <property type="entry name" value="Macro"/>
    <property type="match status" value="1"/>
</dbReference>
<dbReference type="OrthoDB" id="6077599at2759"/>
<protein>
    <recommendedName>
        <fullName evidence="2">Macro domain-containing protein</fullName>
    </recommendedName>
</protein>
<dbReference type="Gene3D" id="3.40.220.10">
    <property type="entry name" value="Leucine Aminopeptidase, subunit E, domain 1"/>
    <property type="match status" value="1"/>
</dbReference>
<dbReference type="EMBL" id="KV441404">
    <property type="protein sequence ID" value="OAF56240.1"/>
    <property type="molecule type" value="Genomic_DNA"/>
</dbReference>
<dbReference type="InterPro" id="IPR002589">
    <property type="entry name" value="Macro_dom"/>
</dbReference>
<dbReference type="VEuPathDB" id="FungiDB:GMDG_02366"/>
<evidence type="ECO:0000256" key="1">
    <source>
        <dbReference type="SAM" id="MobiDB-lite"/>
    </source>
</evidence>
<dbReference type="Proteomes" id="UP000077154">
    <property type="component" value="Unassembled WGS sequence"/>
</dbReference>
<accession>A0A177A3S1</accession>
<dbReference type="PANTHER" id="PTHR11106:SF27">
    <property type="entry name" value="MACRO DOMAIN-CONTAINING PROTEIN"/>
    <property type="match status" value="1"/>
</dbReference>
<sequence length="309" mass="32441">MLTSYLSKRLSSIFSTAKMATQLSDIPTVAQLYQLKKLSPLATETSTSVTPSDFLNNKVSIFRGNITRLQVDAIVNAANKYLAGGGGVDGAIHAAAGPGLLQECSTLGGCKTGSAKITGAYELPCKKVIHAVGPVYSRLDREKSAALLASCYTTSLQLAVDNDCKSVVFSGLSTGVYGYPSQDAASVATKAVRGFLEGASGDKIDRVIFCTFEVKDVNAYNDWVPQAFPPAEQDLKGGDQANESKQAEDSDKAEKAGVVGAGQTAISGASENLSESHTTVDDLPEVPKAEPSTEDGPEPKRQKQQPSDP</sequence>
<reference evidence="3" key="1">
    <citation type="submission" date="2016-03" db="EMBL/GenBank/DDBJ databases">
        <title>Updated assembly of Pseudogymnoascus destructans, the fungus causing white-nose syndrome of bats.</title>
        <authorList>
            <person name="Palmer J.M."/>
            <person name="Drees K.P."/>
            <person name="Foster J.T."/>
            <person name="Lindner D.L."/>
        </authorList>
    </citation>
    <scope>NUCLEOTIDE SEQUENCE [LARGE SCALE GENOMIC DNA]</scope>
    <source>
        <strain evidence="3">20631-21</strain>
    </source>
</reference>
<dbReference type="AlphaFoldDB" id="A0A177A3S1"/>
<feature type="compositionally biased region" description="Basic and acidic residues" evidence="1">
    <location>
        <begin position="245"/>
        <end position="255"/>
    </location>
</feature>
<dbReference type="CDD" id="cd02908">
    <property type="entry name" value="Macro_OAADPr_deacetylase"/>
    <property type="match status" value="1"/>
</dbReference>
<dbReference type="eggNOG" id="KOG2633">
    <property type="taxonomic scope" value="Eukaryota"/>
</dbReference>
<dbReference type="GeneID" id="36289790"/>
<proteinExistence type="predicted"/>
<gene>
    <name evidence="3" type="ORF">VC83_06734</name>
</gene>
<evidence type="ECO:0000259" key="2">
    <source>
        <dbReference type="PROSITE" id="PS51154"/>
    </source>
</evidence>
<dbReference type="InterPro" id="IPR043472">
    <property type="entry name" value="Macro_dom-like"/>
</dbReference>
<feature type="compositionally biased region" description="Polar residues" evidence="1">
    <location>
        <begin position="264"/>
        <end position="277"/>
    </location>
</feature>
<name>A0A177A3S1_9PEZI</name>
<dbReference type="RefSeq" id="XP_024321537.1">
    <property type="nucleotide sequence ID" value="XM_024470324.1"/>
</dbReference>
<dbReference type="SUPFAM" id="SSF52949">
    <property type="entry name" value="Macro domain-like"/>
    <property type="match status" value="1"/>
</dbReference>
<dbReference type="SMART" id="SM00506">
    <property type="entry name" value="A1pp"/>
    <property type="match status" value="1"/>
</dbReference>
<dbReference type="PANTHER" id="PTHR11106">
    <property type="entry name" value="GANGLIOSIDE INDUCED DIFFERENTIATION ASSOCIATED PROTEIN 2-RELATED"/>
    <property type="match status" value="1"/>
</dbReference>
<evidence type="ECO:0000313" key="3">
    <source>
        <dbReference type="EMBL" id="OAF56240.1"/>
    </source>
</evidence>